<dbReference type="KEGG" id="pdq:CL55_00003330"/>
<dbReference type="InterPro" id="IPR005913">
    <property type="entry name" value="dTDP_dehydrorham_reduct"/>
</dbReference>
<evidence type="ECO:0000256" key="1">
    <source>
        <dbReference type="ARBA" id="ARBA00004781"/>
    </source>
</evidence>
<comment type="cofactor">
    <cofactor evidence="6">
        <name>Mg(2+)</name>
        <dbReference type="ChEBI" id="CHEBI:18420"/>
    </cofactor>
    <text evidence="6">Binds 1 Mg(2+) ion per monomer.</text>
</comment>
<dbReference type="Proteomes" id="UP000061135">
    <property type="component" value="Chromosome"/>
</dbReference>
<organism evidence="8 9">
    <name type="scientific">Polynucleobacter duraquae</name>
    <dbReference type="NCBI Taxonomy" id="1835254"/>
    <lineage>
        <taxon>Bacteria</taxon>
        <taxon>Pseudomonadati</taxon>
        <taxon>Pseudomonadota</taxon>
        <taxon>Betaproteobacteria</taxon>
        <taxon>Burkholderiales</taxon>
        <taxon>Burkholderiaceae</taxon>
        <taxon>Polynucleobacter</taxon>
    </lineage>
</organism>
<keyword evidence="6" id="KW-0521">NADP</keyword>
<comment type="function">
    <text evidence="6">Catalyzes the reduction of dTDP-6-deoxy-L-lyxo-4-hexulose to yield dTDP-L-rhamnose.</text>
</comment>
<evidence type="ECO:0000256" key="4">
    <source>
        <dbReference type="ARBA" id="ARBA00017099"/>
    </source>
</evidence>
<dbReference type="Pfam" id="PF04321">
    <property type="entry name" value="RmlD_sub_bind"/>
    <property type="match status" value="1"/>
</dbReference>
<evidence type="ECO:0000256" key="2">
    <source>
        <dbReference type="ARBA" id="ARBA00010944"/>
    </source>
</evidence>
<comment type="pathway">
    <text evidence="1 6">Carbohydrate biosynthesis; dTDP-L-rhamnose biosynthesis.</text>
</comment>
<dbReference type="GO" id="GO:0005829">
    <property type="term" value="C:cytosol"/>
    <property type="evidence" value="ECO:0007669"/>
    <property type="project" value="TreeGrafter"/>
</dbReference>
<evidence type="ECO:0000256" key="5">
    <source>
        <dbReference type="ARBA" id="ARBA00048200"/>
    </source>
</evidence>
<dbReference type="EMBL" id="CP007501">
    <property type="protein sequence ID" value="AKD24666.1"/>
    <property type="molecule type" value="Genomic_DNA"/>
</dbReference>
<dbReference type="EC" id="1.1.1.133" evidence="3 6"/>
<dbReference type="RefSeq" id="WP_082091868.1">
    <property type="nucleotide sequence ID" value="NZ_CP007501.1"/>
</dbReference>
<dbReference type="PANTHER" id="PTHR10491:SF4">
    <property type="entry name" value="METHIONINE ADENOSYLTRANSFERASE 2 SUBUNIT BETA"/>
    <property type="match status" value="1"/>
</dbReference>
<evidence type="ECO:0000313" key="9">
    <source>
        <dbReference type="Proteomes" id="UP000061135"/>
    </source>
</evidence>
<dbReference type="Gene3D" id="3.40.50.720">
    <property type="entry name" value="NAD(P)-binding Rossmann-like Domain"/>
    <property type="match status" value="1"/>
</dbReference>
<accession>A0A0E3ZK56</accession>
<proteinExistence type="inferred from homology"/>
<comment type="similarity">
    <text evidence="2 6">Belongs to the dTDP-4-dehydrorhamnose reductase family.</text>
</comment>
<keyword evidence="9" id="KW-1185">Reference proteome</keyword>
<feature type="domain" description="RmlD-like substrate binding" evidence="7">
    <location>
        <begin position="1"/>
        <end position="148"/>
    </location>
</feature>
<dbReference type="PATRIC" id="fig|576611.7.peg.335"/>
<dbReference type="STRING" id="1835254.CL55_00003330"/>
<keyword evidence="6 8" id="KW-0560">Oxidoreductase</keyword>
<evidence type="ECO:0000256" key="3">
    <source>
        <dbReference type="ARBA" id="ARBA00012929"/>
    </source>
</evidence>
<dbReference type="GO" id="GO:0008831">
    <property type="term" value="F:dTDP-4-dehydrorhamnose reductase activity"/>
    <property type="evidence" value="ECO:0007669"/>
    <property type="project" value="UniProtKB-EC"/>
</dbReference>
<comment type="catalytic activity">
    <reaction evidence="5 6">
        <text>dTDP-beta-L-rhamnose + NADP(+) = dTDP-4-dehydro-beta-L-rhamnose + NADPH + H(+)</text>
        <dbReference type="Rhea" id="RHEA:21796"/>
        <dbReference type="ChEBI" id="CHEBI:15378"/>
        <dbReference type="ChEBI" id="CHEBI:57510"/>
        <dbReference type="ChEBI" id="CHEBI:57783"/>
        <dbReference type="ChEBI" id="CHEBI:58349"/>
        <dbReference type="ChEBI" id="CHEBI:62830"/>
        <dbReference type="EC" id="1.1.1.133"/>
    </reaction>
</comment>
<evidence type="ECO:0000313" key="8">
    <source>
        <dbReference type="EMBL" id="AKD24666.1"/>
    </source>
</evidence>
<dbReference type="AlphaFoldDB" id="A0A0E3ZK56"/>
<dbReference type="OrthoDB" id="9803892at2"/>
<dbReference type="GO" id="GO:0019305">
    <property type="term" value="P:dTDP-rhamnose biosynthetic process"/>
    <property type="evidence" value="ECO:0007669"/>
    <property type="project" value="UniProtKB-UniPathway"/>
</dbReference>
<dbReference type="PANTHER" id="PTHR10491">
    <property type="entry name" value="DTDP-4-DEHYDRORHAMNOSE REDUCTASE"/>
    <property type="match status" value="1"/>
</dbReference>
<evidence type="ECO:0000259" key="7">
    <source>
        <dbReference type="Pfam" id="PF04321"/>
    </source>
</evidence>
<dbReference type="InterPro" id="IPR036291">
    <property type="entry name" value="NAD(P)-bd_dom_sf"/>
</dbReference>
<dbReference type="HOGENOM" id="CLU_045518_2_2_4"/>
<protein>
    <recommendedName>
        <fullName evidence="4 6">dTDP-4-dehydrorhamnose reductase</fullName>
        <ecNumber evidence="3 6">1.1.1.133</ecNumber>
    </recommendedName>
</protein>
<gene>
    <name evidence="8" type="ORF">CL55_00003330</name>
</gene>
<dbReference type="SUPFAM" id="SSF51735">
    <property type="entry name" value="NAD(P)-binding Rossmann-fold domains"/>
    <property type="match status" value="1"/>
</dbReference>
<reference evidence="8 9" key="1">
    <citation type="submission" date="2014-03" db="EMBL/GenBank/DDBJ databases">
        <title>Genome of Polynucleobacter strain MWH-MoK4.</title>
        <authorList>
            <person name="Hahn M.W."/>
        </authorList>
    </citation>
    <scope>NUCLEOTIDE SEQUENCE [LARGE SCALE GENOMIC DNA]</scope>
    <source>
        <strain evidence="8 9">MWH-MoK4</strain>
    </source>
</reference>
<sequence length="288" mass="32891">MRVLILGTTGLIGRMLFTYLSLYSNNSIYGISRTKYFHPNESINLSITPFDFFTDTKKISNLLDSINPQVIINCAGITKHLSEINDTKRVEYMNRILPQNLSLICKQRNVRLIQVSTDCVFSGVKGGYTELDKPDGEGIYSTSKFAGEIDEPHLTVRISTVGPELNTKYGLLAWFMSCEDKCYGFRNAFFNGITSLEFSKIMNDIILPSPHLQGLFHISSNRISKYNLLRLFSIVLGKKIFIEANKTFIVDRTLSSTKFSLETNYIPKKFSKQLIELKQFLKEHTLYD</sequence>
<dbReference type="UniPathway" id="UPA00124"/>
<dbReference type="InterPro" id="IPR029903">
    <property type="entry name" value="RmlD-like-bd"/>
</dbReference>
<evidence type="ECO:0000256" key="6">
    <source>
        <dbReference type="RuleBase" id="RU364082"/>
    </source>
</evidence>
<name>A0A0E3ZK56_9BURK</name>